<evidence type="ECO:0000313" key="5">
    <source>
        <dbReference type="Proteomes" id="UP000182800"/>
    </source>
</evidence>
<evidence type="ECO:0000313" key="2">
    <source>
        <dbReference type="EMBL" id="KPQ10949.1"/>
    </source>
</evidence>
<reference evidence="3 5" key="2">
    <citation type="submission" date="2016-08" db="EMBL/GenBank/DDBJ databases">
        <authorList>
            <person name="Varghese N."/>
            <person name="Submissions Spin"/>
        </authorList>
    </citation>
    <scope>NUCLEOTIDE SEQUENCE [LARGE SCALE GENOMIC DNA]</scope>
    <source>
        <strain evidence="3 5">HL-109</strain>
    </source>
</reference>
<dbReference type="EMBL" id="LJSX01000011">
    <property type="protein sequence ID" value="KPQ10949.1"/>
    <property type="molecule type" value="Genomic_DNA"/>
</dbReference>
<proteinExistence type="predicted"/>
<evidence type="ECO:0000256" key="1">
    <source>
        <dbReference type="SAM" id="MobiDB-lite"/>
    </source>
</evidence>
<dbReference type="EMBL" id="FMBM01000002">
    <property type="protein sequence ID" value="SCC81908.1"/>
    <property type="molecule type" value="Genomic_DNA"/>
</dbReference>
<accession>A0A0P7XTT8</accession>
<dbReference type="AlphaFoldDB" id="A0A0P7XTT8"/>
<feature type="region of interest" description="Disordered" evidence="1">
    <location>
        <begin position="47"/>
        <end position="72"/>
    </location>
</feature>
<protein>
    <recommendedName>
        <fullName evidence="6">DUF2497 domain-containing protein</fullName>
    </recommendedName>
</protein>
<gene>
    <name evidence="3" type="ORF">GA0071312_2879</name>
    <name evidence="2" type="ORF">HLUCCO17_08545</name>
</gene>
<dbReference type="OrthoDB" id="7189469at2"/>
<name>A0A0P7XTT8_9HYPH</name>
<dbReference type="Pfam" id="PF10691">
    <property type="entry name" value="DUF2497"/>
    <property type="match status" value="1"/>
</dbReference>
<keyword evidence="5" id="KW-1185">Reference proteome</keyword>
<dbReference type="STRING" id="1653334.GA0071312_2879"/>
<dbReference type="Proteomes" id="UP000050497">
    <property type="component" value="Unassembled WGS sequence"/>
</dbReference>
<reference evidence="2 4" key="1">
    <citation type="submission" date="2015-09" db="EMBL/GenBank/DDBJ databases">
        <title>Identification and resolution of microdiversity through metagenomic sequencing of parallel consortia.</title>
        <authorList>
            <person name="Nelson W.C."/>
            <person name="Romine M.F."/>
            <person name="Lindemann S.R."/>
        </authorList>
    </citation>
    <scope>NUCLEOTIDE SEQUENCE [LARGE SCALE GENOMIC DNA]</scope>
    <source>
        <strain evidence="2">HL-109</strain>
    </source>
</reference>
<feature type="region of interest" description="Disordered" evidence="1">
    <location>
        <begin position="136"/>
        <end position="167"/>
    </location>
</feature>
<dbReference type="InterPro" id="IPR019632">
    <property type="entry name" value="DUF2497"/>
</dbReference>
<comment type="caution">
    <text evidence="2">The sequence shown here is derived from an EMBL/GenBank/DDBJ whole genome shotgun (WGS) entry which is preliminary data.</text>
</comment>
<evidence type="ECO:0000313" key="3">
    <source>
        <dbReference type="EMBL" id="SCC81908.1"/>
    </source>
</evidence>
<organism evidence="2 4">
    <name type="scientific">Saliniramus fredricksonii</name>
    <dbReference type="NCBI Taxonomy" id="1653334"/>
    <lineage>
        <taxon>Bacteria</taxon>
        <taxon>Pseudomonadati</taxon>
        <taxon>Pseudomonadota</taxon>
        <taxon>Alphaproteobacteria</taxon>
        <taxon>Hyphomicrobiales</taxon>
        <taxon>Salinarimonadaceae</taxon>
        <taxon>Saliniramus</taxon>
    </lineage>
</organism>
<dbReference type="PATRIC" id="fig|1653334.4.peg.2800"/>
<evidence type="ECO:0008006" key="6">
    <source>
        <dbReference type="Google" id="ProtNLM"/>
    </source>
</evidence>
<evidence type="ECO:0000313" key="4">
    <source>
        <dbReference type="Proteomes" id="UP000050497"/>
    </source>
</evidence>
<dbReference type="Proteomes" id="UP000182800">
    <property type="component" value="Unassembled WGS sequence"/>
</dbReference>
<dbReference type="RefSeq" id="WP_074445502.1">
    <property type="nucleotide sequence ID" value="NZ_FMBM01000002.1"/>
</dbReference>
<sequence length="251" mass="27368">MNQANPKTDEPSMEEILASIRRIIADDQEAANKGDEEDPFEAAMAEAIGDDGSEMPEAYDAAPQQPEEDDDDDVLDLAEVGEAVPPADLALEHDDIDFRNEDEQIDFDAIDTGASEEETEELAGQDAVDAAFDAIGTDGEEDDDGLDFAPAAAPEPEPEYEPEPEPAYATPAQHAFIDEDRLISQATDEAVGNAFNQLAHTVLSNNGRTLDDLVKEMLRPMLKVWLDDNLPTIVERMVRAEIERVSRGGGR</sequence>